<reference evidence="1" key="2">
    <citation type="submission" date="2015-06" db="UniProtKB">
        <authorList>
            <consortium name="EnsemblPlants"/>
        </authorList>
    </citation>
    <scope>IDENTIFICATION</scope>
    <source>
        <strain evidence="1">DM1-3 516 R44</strain>
    </source>
</reference>
<dbReference type="Proteomes" id="UP000011115">
    <property type="component" value="Unassembled WGS sequence"/>
</dbReference>
<dbReference type="InParanoid" id="M1DCF1"/>
<dbReference type="Gramene" id="PGSC0003DMT400086754">
    <property type="protein sequence ID" value="PGSC0003DMT400086754"/>
    <property type="gene ID" value="PGSC0003DMG400036325"/>
</dbReference>
<evidence type="ECO:0000313" key="2">
    <source>
        <dbReference type="Proteomes" id="UP000011115"/>
    </source>
</evidence>
<dbReference type="PaxDb" id="4113-PGSC0003DMT400086754"/>
<name>M1DCF1_SOLTU</name>
<dbReference type="AlphaFoldDB" id="M1DCF1"/>
<dbReference type="EnsemblPlants" id="PGSC0003DMT400086754">
    <property type="protein sequence ID" value="PGSC0003DMT400086754"/>
    <property type="gene ID" value="PGSC0003DMG400036325"/>
</dbReference>
<accession>M1DCF1</accession>
<protein>
    <submittedName>
        <fullName evidence="1">Uncharacterized protein</fullName>
    </submittedName>
</protein>
<sequence length="107" mass="11802">MIPVASCRDVKSSATWEISSENKSATWRYSHKFLEIKFRGRGVRDTSAMRTKLLALGGANPQRGQAPSISILQVALETCLAKGWGPPRGPLEWSGGVVPERFDPKYI</sequence>
<dbReference type="HOGENOM" id="CLU_2214627_0_0_1"/>
<keyword evidence="2" id="KW-1185">Reference proteome</keyword>
<organism evidence="1 2">
    <name type="scientific">Solanum tuberosum</name>
    <name type="common">Potato</name>
    <dbReference type="NCBI Taxonomy" id="4113"/>
    <lineage>
        <taxon>Eukaryota</taxon>
        <taxon>Viridiplantae</taxon>
        <taxon>Streptophyta</taxon>
        <taxon>Embryophyta</taxon>
        <taxon>Tracheophyta</taxon>
        <taxon>Spermatophyta</taxon>
        <taxon>Magnoliopsida</taxon>
        <taxon>eudicotyledons</taxon>
        <taxon>Gunneridae</taxon>
        <taxon>Pentapetalae</taxon>
        <taxon>asterids</taxon>
        <taxon>lamiids</taxon>
        <taxon>Solanales</taxon>
        <taxon>Solanaceae</taxon>
        <taxon>Solanoideae</taxon>
        <taxon>Solaneae</taxon>
        <taxon>Solanum</taxon>
    </lineage>
</organism>
<proteinExistence type="predicted"/>
<reference evidence="2" key="1">
    <citation type="journal article" date="2011" name="Nature">
        <title>Genome sequence and analysis of the tuber crop potato.</title>
        <authorList>
            <consortium name="The Potato Genome Sequencing Consortium"/>
        </authorList>
    </citation>
    <scope>NUCLEOTIDE SEQUENCE [LARGE SCALE GENOMIC DNA]</scope>
    <source>
        <strain evidence="2">cv. DM1-3 516 R44</strain>
    </source>
</reference>
<evidence type="ECO:0000313" key="1">
    <source>
        <dbReference type="EnsemblPlants" id="PGSC0003DMT400086754"/>
    </source>
</evidence>